<dbReference type="InterPro" id="IPR036721">
    <property type="entry name" value="RCK_C_sf"/>
</dbReference>
<dbReference type="InterPro" id="IPR036390">
    <property type="entry name" value="WH_DNA-bd_sf"/>
</dbReference>
<dbReference type="GO" id="GO:0045892">
    <property type="term" value="P:negative regulation of DNA-templated transcription"/>
    <property type="evidence" value="ECO:0007669"/>
    <property type="project" value="TreeGrafter"/>
</dbReference>
<dbReference type="CDD" id="cd07377">
    <property type="entry name" value="WHTH_GntR"/>
    <property type="match status" value="1"/>
</dbReference>
<dbReference type="EMBL" id="JAVBZS010000002">
    <property type="protein sequence ID" value="MDP8588726.1"/>
    <property type="molecule type" value="Genomic_DNA"/>
</dbReference>
<feature type="domain" description="RCK C-terminal" evidence="5">
    <location>
        <begin position="123"/>
        <end position="208"/>
    </location>
</feature>
<dbReference type="GO" id="GO:0003700">
    <property type="term" value="F:DNA-binding transcription factor activity"/>
    <property type="evidence" value="ECO:0007669"/>
    <property type="project" value="InterPro"/>
</dbReference>
<feature type="domain" description="HTH gntR-type" evidence="4">
    <location>
        <begin position="9"/>
        <end position="77"/>
    </location>
</feature>
<dbReference type="GO" id="GO:0006813">
    <property type="term" value="P:potassium ion transport"/>
    <property type="evidence" value="ECO:0007669"/>
    <property type="project" value="InterPro"/>
</dbReference>
<dbReference type="AlphaFoldDB" id="A0A6L6SW89"/>
<name>A0A6L6SW89_9ENTE</name>
<dbReference type="PANTHER" id="PTHR44846:SF1">
    <property type="entry name" value="MANNOSYL-D-GLYCERATE TRANSPORT_METABOLISM SYSTEM REPRESSOR MNGR-RELATED"/>
    <property type="match status" value="1"/>
</dbReference>
<dbReference type="GeneID" id="66498371"/>
<evidence type="ECO:0000313" key="6">
    <source>
        <dbReference type="EMBL" id="MBA4545401.1"/>
    </source>
</evidence>
<evidence type="ECO:0000313" key="8">
    <source>
        <dbReference type="EMBL" id="MDP8588726.1"/>
    </source>
</evidence>
<dbReference type="GO" id="GO:0008324">
    <property type="term" value="F:monoatomic cation transmembrane transporter activity"/>
    <property type="evidence" value="ECO:0007669"/>
    <property type="project" value="InterPro"/>
</dbReference>
<protein>
    <submittedName>
        <fullName evidence="6">GntR family transcriptional regulator</fullName>
    </submittedName>
</protein>
<evidence type="ECO:0000256" key="2">
    <source>
        <dbReference type="ARBA" id="ARBA00023125"/>
    </source>
</evidence>
<dbReference type="SUPFAM" id="SSF116726">
    <property type="entry name" value="TrkA C-terminal domain-like"/>
    <property type="match status" value="1"/>
</dbReference>
<reference evidence="8 10" key="3">
    <citation type="submission" date="2023-08" db="EMBL/GenBank/DDBJ databases">
        <title>Whole genome sequencing of Enterococcus.</title>
        <authorList>
            <person name="Kaptchouang Tchatchouang C.D."/>
            <person name="Ateba C.N."/>
        </authorList>
    </citation>
    <scope>NUCLEOTIDE SEQUENCE [LARGE SCALE GENOMIC DNA]</scope>
    <source>
        <strain evidence="8 10">ENT3_CNKT_NWU</strain>
    </source>
</reference>
<reference evidence="7" key="2">
    <citation type="journal article" date="2022" name="J. Anim. Sci.">
        <title>Whole genome sequence analyses-based assessment of virulence potential and antimicrobial susceptibilities and resistance of Enterococcus faecium strains isolated from commercial swine and cattle probiotic products.</title>
        <authorList>
            <person name="Shridhar P.B."/>
            <person name="Amachawadi R.G."/>
            <person name="Tokach M."/>
            <person name="Patel I."/>
            <person name="Gangiredla J."/>
            <person name="Mammel M."/>
            <person name="Nagaraja T.G."/>
        </authorList>
    </citation>
    <scope>NUCLEOTIDE SEQUENCE</scope>
    <source>
        <strain evidence="7">EF216</strain>
    </source>
</reference>
<accession>A0A6L6SW89</accession>
<dbReference type="InterPro" id="IPR000524">
    <property type="entry name" value="Tscrpt_reg_HTH_GntR"/>
</dbReference>
<keyword evidence="2" id="KW-0238">DNA-binding</keyword>
<keyword evidence="3" id="KW-0804">Transcription</keyword>
<dbReference type="RefSeq" id="WP_002287801.1">
    <property type="nucleotide sequence ID" value="NZ_BNJW01000008.1"/>
</dbReference>
<dbReference type="InterPro" id="IPR050679">
    <property type="entry name" value="Bact_HTH_transcr_reg"/>
</dbReference>
<dbReference type="Proteomes" id="UP000531895">
    <property type="component" value="Unassembled WGS sequence"/>
</dbReference>
<gene>
    <name evidence="6" type="ORF">H1Z91_03425</name>
    <name evidence="7" type="ORF">KYX84_11115</name>
    <name evidence="8" type="ORF">RAN64_01505</name>
</gene>
<keyword evidence="10" id="KW-1185">Reference proteome</keyword>
<dbReference type="Gene3D" id="3.30.70.1450">
    <property type="entry name" value="Regulator of K+ conductance, C-terminal domain"/>
    <property type="match status" value="1"/>
</dbReference>
<organism evidence="6 9">
    <name type="scientific">Enterococcus lactis</name>
    <dbReference type="NCBI Taxonomy" id="357441"/>
    <lineage>
        <taxon>Bacteria</taxon>
        <taxon>Bacillati</taxon>
        <taxon>Bacillota</taxon>
        <taxon>Bacilli</taxon>
        <taxon>Lactobacillales</taxon>
        <taxon>Enterococcaceae</taxon>
        <taxon>Enterococcus</taxon>
    </lineage>
</organism>
<dbReference type="InterPro" id="IPR006037">
    <property type="entry name" value="RCK_C"/>
</dbReference>
<proteinExistence type="predicted"/>
<evidence type="ECO:0000259" key="5">
    <source>
        <dbReference type="PROSITE" id="PS51202"/>
    </source>
</evidence>
<reference evidence="6 9" key="1">
    <citation type="submission" date="2020-07" db="EMBL/GenBank/DDBJ databases">
        <authorList>
            <person name="Feng H."/>
        </authorList>
    </citation>
    <scope>NUCLEOTIDE SEQUENCE [LARGE SCALE GENOMIC DNA]</scope>
    <source>
        <strain evidence="6">S-7</strain>
        <strain evidence="9">s-7</strain>
    </source>
</reference>
<dbReference type="GO" id="GO:0003677">
    <property type="term" value="F:DNA binding"/>
    <property type="evidence" value="ECO:0007669"/>
    <property type="project" value="UniProtKB-KW"/>
</dbReference>
<dbReference type="InterPro" id="IPR036388">
    <property type="entry name" value="WH-like_DNA-bd_sf"/>
</dbReference>
<evidence type="ECO:0000259" key="4">
    <source>
        <dbReference type="PROSITE" id="PS50949"/>
    </source>
</evidence>
<dbReference type="SMART" id="SM00345">
    <property type="entry name" value="HTH_GNTR"/>
    <property type="match status" value="1"/>
</dbReference>
<evidence type="ECO:0000313" key="7">
    <source>
        <dbReference type="EMBL" id="MBX4194713.1"/>
    </source>
</evidence>
<dbReference type="Pfam" id="PF02080">
    <property type="entry name" value="TrkA_C"/>
    <property type="match status" value="1"/>
</dbReference>
<evidence type="ECO:0000256" key="3">
    <source>
        <dbReference type="ARBA" id="ARBA00023163"/>
    </source>
</evidence>
<evidence type="ECO:0000313" key="9">
    <source>
        <dbReference type="Proteomes" id="UP000531895"/>
    </source>
</evidence>
<dbReference type="PROSITE" id="PS51202">
    <property type="entry name" value="RCK_C"/>
    <property type="match status" value="1"/>
</dbReference>
<evidence type="ECO:0000313" key="10">
    <source>
        <dbReference type="Proteomes" id="UP001238215"/>
    </source>
</evidence>
<keyword evidence="1" id="KW-0805">Transcription regulation</keyword>
<sequence length="214" mass="24298">MSGKKKIVRPRYQQIAVDLAERIVENRYKVGEKIHARSTLASTYNASPETTRKAINVLVDLGIMEVRHGSGAFVASKEKAKDFLLQYQDVQSIQDTKAEIMASVEKQQDELNHFSQLLDQLVNQTKRIHKMNPLLPFELSLSEKAMHLDRSISELNIWQATGATVIAISHNEELLVSPGPYAKFTAGDIVHFIGNEYTLQRMTNFFYPEHQLAE</sequence>
<dbReference type="EMBL" id="JACEIT010000004">
    <property type="protein sequence ID" value="MBA4545401.1"/>
    <property type="molecule type" value="Genomic_DNA"/>
</dbReference>
<dbReference type="Pfam" id="PF00392">
    <property type="entry name" value="GntR"/>
    <property type="match status" value="1"/>
</dbReference>
<comment type="caution">
    <text evidence="6">The sequence shown here is derived from an EMBL/GenBank/DDBJ whole genome shotgun (WGS) entry which is preliminary data.</text>
</comment>
<dbReference type="PANTHER" id="PTHR44846">
    <property type="entry name" value="MANNOSYL-D-GLYCERATE TRANSPORT/METABOLISM SYSTEM REPRESSOR MNGR-RELATED"/>
    <property type="match status" value="1"/>
</dbReference>
<dbReference type="Proteomes" id="UP000704433">
    <property type="component" value="Unassembled WGS sequence"/>
</dbReference>
<dbReference type="PROSITE" id="PS50949">
    <property type="entry name" value="HTH_GNTR"/>
    <property type="match status" value="1"/>
</dbReference>
<dbReference type="Proteomes" id="UP001238215">
    <property type="component" value="Unassembled WGS sequence"/>
</dbReference>
<dbReference type="EMBL" id="JAIFOD010000046">
    <property type="protein sequence ID" value="MBX4194713.1"/>
    <property type="molecule type" value="Genomic_DNA"/>
</dbReference>
<dbReference type="SUPFAM" id="SSF46785">
    <property type="entry name" value="Winged helix' DNA-binding domain"/>
    <property type="match status" value="1"/>
</dbReference>
<dbReference type="Gene3D" id="1.10.10.10">
    <property type="entry name" value="Winged helix-like DNA-binding domain superfamily/Winged helix DNA-binding domain"/>
    <property type="match status" value="1"/>
</dbReference>
<evidence type="ECO:0000256" key="1">
    <source>
        <dbReference type="ARBA" id="ARBA00023015"/>
    </source>
</evidence>